<feature type="non-terminal residue" evidence="3">
    <location>
        <position position="288"/>
    </location>
</feature>
<reference evidence="3" key="1">
    <citation type="submission" date="2018-05" db="EMBL/GenBank/DDBJ databases">
        <authorList>
            <person name="Lanie J.A."/>
            <person name="Ng W.-L."/>
            <person name="Kazmierczak K.M."/>
            <person name="Andrzejewski T.M."/>
            <person name="Davidsen T.M."/>
            <person name="Wayne K.J."/>
            <person name="Tettelin H."/>
            <person name="Glass J.I."/>
            <person name="Rusch D."/>
            <person name="Podicherti R."/>
            <person name="Tsui H.-C.T."/>
            <person name="Winkler M.E."/>
        </authorList>
    </citation>
    <scope>NUCLEOTIDE SEQUENCE</scope>
</reference>
<dbReference type="SUPFAM" id="SSF51556">
    <property type="entry name" value="Metallo-dependent hydrolases"/>
    <property type="match status" value="1"/>
</dbReference>
<dbReference type="AlphaFoldDB" id="A0A382KNH0"/>
<evidence type="ECO:0000259" key="2">
    <source>
        <dbReference type="Pfam" id="PF04909"/>
    </source>
</evidence>
<evidence type="ECO:0000256" key="1">
    <source>
        <dbReference type="ARBA" id="ARBA00038310"/>
    </source>
</evidence>
<dbReference type="EMBL" id="UINC01081698">
    <property type="protein sequence ID" value="SVC25806.1"/>
    <property type="molecule type" value="Genomic_DNA"/>
</dbReference>
<protein>
    <recommendedName>
        <fullName evidence="2">Amidohydrolase-related domain-containing protein</fullName>
    </recommendedName>
</protein>
<dbReference type="Pfam" id="PF04909">
    <property type="entry name" value="Amidohydro_2"/>
    <property type="match status" value="1"/>
</dbReference>
<accession>A0A382KNH0</accession>
<dbReference type="InterPro" id="IPR006680">
    <property type="entry name" value="Amidohydro-rel"/>
</dbReference>
<dbReference type="InterPro" id="IPR052350">
    <property type="entry name" value="Metallo-dep_Lactonases"/>
</dbReference>
<evidence type="ECO:0000313" key="3">
    <source>
        <dbReference type="EMBL" id="SVC25806.1"/>
    </source>
</evidence>
<feature type="domain" description="Amidohydrolase-related" evidence="2">
    <location>
        <begin position="29"/>
        <end position="277"/>
    </location>
</feature>
<dbReference type="InterPro" id="IPR032466">
    <property type="entry name" value="Metal_Hydrolase"/>
</dbReference>
<dbReference type="PANTHER" id="PTHR43569:SF2">
    <property type="entry name" value="AMIDOHYDROLASE-RELATED DOMAIN-CONTAINING PROTEIN"/>
    <property type="match status" value="1"/>
</dbReference>
<organism evidence="3">
    <name type="scientific">marine metagenome</name>
    <dbReference type="NCBI Taxonomy" id="408172"/>
    <lineage>
        <taxon>unclassified sequences</taxon>
        <taxon>metagenomes</taxon>
        <taxon>ecological metagenomes</taxon>
    </lineage>
</organism>
<dbReference type="PROSITE" id="PS51257">
    <property type="entry name" value="PROKAR_LIPOPROTEIN"/>
    <property type="match status" value="1"/>
</dbReference>
<name>A0A382KNH0_9ZZZZ</name>
<comment type="similarity">
    <text evidence="1">Belongs to the metallo-dependent hydrolases superfamily.</text>
</comment>
<gene>
    <name evidence="3" type="ORF">METZ01_LOCUS278660</name>
</gene>
<proteinExistence type="inferred from homology"/>
<dbReference type="GO" id="GO:0016787">
    <property type="term" value="F:hydrolase activity"/>
    <property type="evidence" value="ECO:0007669"/>
    <property type="project" value="InterPro"/>
</dbReference>
<dbReference type="PANTHER" id="PTHR43569">
    <property type="entry name" value="AMIDOHYDROLASE"/>
    <property type="match status" value="1"/>
</dbReference>
<sequence length="288" mass="32612">MKKLIVPVLTSVFLAGCAPSQKSTDIPIIDTHIHLYDTTRPQGLPWPPKDDEVLYRPVLTEHFDKVSDENGINATVIVEASKWIPDNQWVLDLVKHDPDRYIGLVGSLEIGTPDFKKHLTELLKDVRFVGIRMRERPGGDGFFENEAVWSDLQLLSDRNQTLDVLMFQYSLDDVDMISKRLPKLKILINHVAGADIEGKPADPKWIAAVQKVAKNPNVNCKISGLFQQSHRQPSPKNLSFYKPELDVLWEAFGEDRLIYGSNWPVTMRGGTYGEYLAVVKGFFADKSR</sequence>
<dbReference type="Gene3D" id="3.20.20.140">
    <property type="entry name" value="Metal-dependent hydrolases"/>
    <property type="match status" value="1"/>
</dbReference>